<dbReference type="CDD" id="cd06257">
    <property type="entry name" value="DnaJ"/>
    <property type="match status" value="1"/>
</dbReference>
<comment type="similarity">
    <text evidence="1 4">Belongs to the HscB family.</text>
</comment>
<dbReference type="PANTHER" id="PTHR14021:SF15">
    <property type="entry name" value="IRON-SULFUR CLUSTER CO-CHAPERONE PROTEIN HSCB"/>
    <property type="match status" value="1"/>
</dbReference>
<dbReference type="EMBL" id="JAAWWK010000003">
    <property type="protein sequence ID" value="NKI17614.1"/>
    <property type="molecule type" value="Genomic_DNA"/>
</dbReference>
<dbReference type="InterPro" id="IPR036869">
    <property type="entry name" value="J_dom_sf"/>
</dbReference>
<comment type="caution">
    <text evidence="6">The sequence shown here is derived from an EMBL/GenBank/DDBJ whole genome shotgun (WGS) entry which is preliminary data.</text>
</comment>
<evidence type="ECO:0000259" key="5">
    <source>
        <dbReference type="PROSITE" id="PS50076"/>
    </source>
</evidence>
<comment type="subunit">
    <text evidence="4">Interacts with HscA and stimulates its ATPase activity.</text>
</comment>
<evidence type="ECO:0000256" key="3">
    <source>
        <dbReference type="ARBA" id="ARBA00025596"/>
    </source>
</evidence>
<dbReference type="InterPro" id="IPR036386">
    <property type="entry name" value="HscB_C_sf"/>
</dbReference>
<feature type="domain" description="J" evidence="5">
    <location>
        <begin position="9"/>
        <end position="81"/>
    </location>
</feature>
<dbReference type="Gene3D" id="1.10.287.110">
    <property type="entry name" value="DnaJ domain"/>
    <property type="match status" value="1"/>
</dbReference>
<dbReference type="InterPro" id="IPR004640">
    <property type="entry name" value="HscB"/>
</dbReference>
<reference evidence="6 7" key="1">
    <citation type="submission" date="2020-04" db="EMBL/GenBank/DDBJ databases">
        <authorList>
            <person name="Yoon J."/>
        </authorList>
    </citation>
    <scope>NUCLEOTIDE SEQUENCE [LARGE SCALE GENOMIC DNA]</scope>
    <source>
        <strain evidence="6 7">KMU-166</strain>
    </source>
</reference>
<dbReference type="Proteomes" id="UP000765845">
    <property type="component" value="Unassembled WGS sequence"/>
</dbReference>
<dbReference type="PANTHER" id="PTHR14021">
    <property type="entry name" value="IRON-SULFUR CLUSTER CO-CHAPERONE PROTEIN HSCB"/>
    <property type="match status" value="1"/>
</dbReference>
<dbReference type="HAMAP" id="MF_00682">
    <property type="entry name" value="HscB"/>
    <property type="match status" value="1"/>
</dbReference>
<dbReference type="Gene3D" id="1.20.1280.20">
    <property type="entry name" value="HscB, C-terminal domain"/>
    <property type="match status" value="1"/>
</dbReference>
<dbReference type="RefSeq" id="WP_168450164.1">
    <property type="nucleotide sequence ID" value="NZ_JAAWWK010000003.1"/>
</dbReference>
<keyword evidence="7" id="KW-1185">Reference proteome</keyword>
<dbReference type="SUPFAM" id="SSF47144">
    <property type="entry name" value="HSC20 (HSCB), C-terminal oligomerisation domain"/>
    <property type="match status" value="1"/>
</dbReference>
<protein>
    <recommendedName>
        <fullName evidence="4">Co-chaperone protein HscB homolog</fullName>
    </recommendedName>
</protein>
<keyword evidence="2 4" id="KW-0143">Chaperone</keyword>
<evidence type="ECO:0000256" key="4">
    <source>
        <dbReference type="HAMAP-Rule" id="MF_00682"/>
    </source>
</evidence>
<gene>
    <name evidence="4 6" type="primary">hscB</name>
    <name evidence="6" type="ORF">HCU74_09300</name>
</gene>
<evidence type="ECO:0000313" key="6">
    <source>
        <dbReference type="EMBL" id="NKI17614.1"/>
    </source>
</evidence>
<evidence type="ECO:0000313" key="7">
    <source>
        <dbReference type="Proteomes" id="UP000765845"/>
    </source>
</evidence>
<dbReference type="Pfam" id="PF00226">
    <property type="entry name" value="DnaJ"/>
    <property type="match status" value="1"/>
</dbReference>
<dbReference type="Pfam" id="PF07743">
    <property type="entry name" value="HSCB_C"/>
    <property type="match status" value="1"/>
</dbReference>
<sequence>MTEIDHRDDHFALLGLPRQFDLDQGALTAAYRELQRSVHPDRYAGKSERERRIAVQKSSQINEAYDTLKSLTRRAAYLLKLSGHSVDGSNTSFTDSNFLMQQITLREELAELEGASDPEAALDAFYRDVDGAIAEHTAAFQRGFEDGDYAAAKDEYAKLQFLEKLRSEAERKEGELLDY</sequence>
<accession>A0ABX1GEI4</accession>
<dbReference type="SMART" id="SM00271">
    <property type="entry name" value="DnaJ"/>
    <property type="match status" value="1"/>
</dbReference>
<dbReference type="PROSITE" id="PS50076">
    <property type="entry name" value="DNAJ_2"/>
    <property type="match status" value="1"/>
</dbReference>
<dbReference type="SUPFAM" id="SSF46565">
    <property type="entry name" value="Chaperone J-domain"/>
    <property type="match status" value="1"/>
</dbReference>
<organism evidence="6 7">
    <name type="scientific">Spongiibacter thalassae</name>
    <dbReference type="NCBI Taxonomy" id="2721624"/>
    <lineage>
        <taxon>Bacteria</taxon>
        <taxon>Pseudomonadati</taxon>
        <taxon>Pseudomonadota</taxon>
        <taxon>Gammaproteobacteria</taxon>
        <taxon>Cellvibrionales</taxon>
        <taxon>Spongiibacteraceae</taxon>
        <taxon>Spongiibacter</taxon>
    </lineage>
</organism>
<dbReference type="NCBIfam" id="TIGR00714">
    <property type="entry name" value="hscB"/>
    <property type="match status" value="1"/>
</dbReference>
<dbReference type="InterPro" id="IPR009073">
    <property type="entry name" value="HscB_oligo_C"/>
</dbReference>
<evidence type="ECO:0000256" key="1">
    <source>
        <dbReference type="ARBA" id="ARBA00010476"/>
    </source>
</evidence>
<name>A0ABX1GEI4_9GAMM</name>
<comment type="function">
    <text evidence="3 4">Co-chaperone involved in the maturation of iron-sulfur cluster-containing proteins. Seems to help targeting proteins to be folded toward HscA.</text>
</comment>
<evidence type="ECO:0000256" key="2">
    <source>
        <dbReference type="ARBA" id="ARBA00023186"/>
    </source>
</evidence>
<proteinExistence type="inferred from homology"/>
<dbReference type="InterPro" id="IPR001623">
    <property type="entry name" value="DnaJ_domain"/>
</dbReference>